<gene>
    <name evidence="8" type="primary">mmuM</name>
    <name evidence="8" type="ORF">ARTSIC4J27_3859</name>
</gene>
<dbReference type="GO" id="GO:0009086">
    <property type="term" value="P:methionine biosynthetic process"/>
    <property type="evidence" value="ECO:0007669"/>
    <property type="project" value="InterPro"/>
</dbReference>
<keyword evidence="1 6" id="KW-0489">Methyltransferase</keyword>
<name>A0A024H788_9MICC</name>
<feature type="binding site" evidence="6">
    <location>
        <position position="326"/>
    </location>
    <ligand>
        <name>Zn(2+)</name>
        <dbReference type="ChEBI" id="CHEBI:29105"/>
    </ligand>
</feature>
<evidence type="ECO:0000313" key="9">
    <source>
        <dbReference type="Proteomes" id="UP000035722"/>
    </source>
</evidence>
<dbReference type="Gene3D" id="3.20.20.330">
    <property type="entry name" value="Homocysteine-binding-like domain"/>
    <property type="match status" value="1"/>
</dbReference>
<keyword evidence="4 5" id="KW-0862">Zinc</keyword>
<dbReference type="PANTHER" id="PTHR46015">
    <property type="entry name" value="ZGC:172121"/>
    <property type="match status" value="1"/>
</dbReference>
<evidence type="ECO:0000256" key="1">
    <source>
        <dbReference type="ARBA" id="ARBA00022603"/>
    </source>
</evidence>
<evidence type="ECO:0000313" key="8">
    <source>
        <dbReference type="EMBL" id="CCQ47863.1"/>
    </source>
</evidence>
<keyword evidence="3 5" id="KW-0479">Metal-binding</keyword>
<protein>
    <submittedName>
        <fullName evidence="8">Homocysteine S-methyltransferase</fullName>
        <ecNumber evidence="8">2.1.1.10</ecNumber>
    </submittedName>
</protein>
<feature type="binding site" evidence="6">
    <location>
        <position position="325"/>
    </location>
    <ligand>
        <name>Zn(2+)</name>
        <dbReference type="ChEBI" id="CHEBI:29105"/>
    </ligand>
</feature>
<organism evidence="8 9">
    <name type="scientific">Pseudarthrobacter siccitolerans</name>
    <dbReference type="NCBI Taxonomy" id="861266"/>
    <lineage>
        <taxon>Bacteria</taxon>
        <taxon>Bacillati</taxon>
        <taxon>Actinomycetota</taxon>
        <taxon>Actinomycetes</taxon>
        <taxon>Micrococcales</taxon>
        <taxon>Micrococcaceae</taxon>
        <taxon>Pseudarthrobacter</taxon>
    </lineage>
</organism>
<keyword evidence="9" id="KW-1185">Reference proteome</keyword>
<evidence type="ECO:0000256" key="5">
    <source>
        <dbReference type="PIRSR" id="PIRSR037505-2"/>
    </source>
</evidence>
<evidence type="ECO:0000256" key="4">
    <source>
        <dbReference type="ARBA" id="ARBA00022833"/>
    </source>
</evidence>
<dbReference type="STRING" id="861266.ARTSIC4J27_3859"/>
<evidence type="ECO:0000256" key="6">
    <source>
        <dbReference type="PROSITE-ProRule" id="PRU00333"/>
    </source>
</evidence>
<feature type="binding site" evidence="5 6">
    <location>
        <position position="228"/>
    </location>
    <ligand>
        <name>Zn(2+)</name>
        <dbReference type="ChEBI" id="CHEBI:29105"/>
    </ligand>
</feature>
<dbReference type="SUPFAM" id="SSF82282">
    <property type="entry name" value="Homocysteine S-methyltransferase"/>
    <property type="match status" value="1"/>
</dbReference>
<dbReference type="PROSITE" id="PS50970">
    <property type="entry name" value="HCY"/>
    <property type="match status" value="1"/>
</dbReference>
<dbReference type="InterPro" id="IPR036589">
    <property type="entry name" value="HCY_dom_sf"/>
</dbReference>
<dbReference type="InterPro" id="IPR003726">
    <property type="entry name" value="HCY_dom"/>
</dbReference>
<dbReference type="GO" id="GO:0033528">
    <property type="term" value="P:S-methylmethionine cycle"/>
    <property type="evidence" value="ECO:0007669"/>
    <property type="project" value="TreeGrafter"/>
</dbReference>
<sequence>MPRNNALSRLLDAGENLVLDGALATELEAYGCNLEDPLWSAKVLLEQPGLVKQVHLDYFRAGARAAITASYQATPLGFARRGISAAEALDRVALSVRLADEARREYLAGNPAAGPLLVAGSVGPYGAYLADGSEYRGDYTLSRDEFLEFHRPRVAALVEAGADVLACETLPSLPEAEALLELIAGFGVESWLTFTLRDGAHISDGTPLEQVAQLCDAEPLVAAIGVNCVPLELVTPALEALGRATGKPLIAYPNSGETYDAATKTWGPAESSAAGTGAVADTGRAVDARAVAGNGGAAGSGRAPASLVEGVREWQERGARLVGGCCRTTPHDIAALAQLWRP</sequence>
<comment type="cofactor">
    <cofactor evidence="5">
        <name>Zn(2+)</name>
        <dbReference type="ChEBI" id="CHEBI:29105"/>
    </cofactor>
    <text evidence="5">Binds 1 zinc ion per subunit.</text>
</comment>
<dbReference type="PANTHER" id="PTHR46015:SF1">
    <property type="entry name" value="HOMOCYSTEINE S-METHYLTRANSFERASE-LIKE ISOFORM 1"/>
    <property type="match status" value="1"/>
</dbReference>
<dbReference type="PIRSF" id="PIRSF037505">
    <property type="entry name" value="Betaine_HMT"/>
    <property type="match status" value="1"/>
</dbReference>
<dbReference type="Pfam" id="PF02574">
    <property type="entry name" value="S-methyl_trans"/>
    <property type="match status" value="1"/>
</dbReference>
<reference evidence="9" key="1">
    <citation type="journal article" date="2014" name="Genome Announc.">
        <title>Genome Sequence of Arthrobacter siccitolerans 4J27, a Xeroprotectant-Producing Desiccation-Tolerant Microorganism.</title>
        <authorList>
            <person name="Manzanera M."/>
            <person name="Santa-Cruz-Calvo L."/>
            <person name="Vilchez J.I."/>
            <person name="Garcia-Fontana C."/>
            <person name="Silva-Castro G.A."/>
            <person name="Calvo C."/>
            <person name="Gonzalez-Lopez J."/>
        </authorList>
    </citation>
    <scope>NUCLEOTIDE SEQUENCE [LARGE SCALE GENOMIC DNA]</scope>
    <source>
        <strain evidence="9">4J27</strain>
    </source>
</reference>
<evidence type="ECO:0000256" key="2">
    <source>
        <dbReference type="ARBA" id="ARBA00022679"/>
    </source>
</evidence>
<dbReference type="AlphaFoldDB" id="A0A024H788"/>
<proteinExistence type="predicted"/>
<dbReference type="GO" id="GO:0008898">
    <property type="term" value="F:S-adenosylmethionine-homocysteine S-methyltransferase activity"/>
    <property type="evidence" value="ECO:0007669"/>
    <property type="project" value="TreeGrafter"/>
</dbReference>
<dbReference type="RefSeq" id="WP_050056946.1">
    <property type="nucleotide sequence ID" value="NZ_CAQI01000053.1"/>
</dbReference>
<dbReference type="OrthoDB" id="9803687at2"/>
<dbReference type="GO" id="GO:0008270">
    <property type="term" value="F:zinc ion binding"/>
    <property type="evidence" value="ECO:0007669"/>
    <property type="project" value="InterPro"/>
</dbReference>
<dbReference type="InterPro" id="IPR017226">
    <property type="entry name" value="BHMT-like"/>
</dbReference>
<dbReference type="EMBL" id="CAQI01000053">
    <property type="protein sequence ID" value="CCQ47863.1"/>
    <property type="molecule type" value="Genomic_DNA"/>
</dbReference>
<dbReference type="NCBIfam" id="NF007020">
    <property type="entry name" value="PRK09485.1"/>
    <property type="match status" value="1"/>
</dbReference>
<accession>A0A024H788</accession>
<dbReference type="EC" id="2.1.1.10" evidence="8"/>
<feature type="domain" description="Hcy-binding" evidence="7">
    <location>
        <begin position="5"/>
        <end position="340"/>
    </location>
</feature>
<keyword evidence="2 6" id="KW-0808">Transferase</keyword>
<dbReference type="InterPro" id="IPR051486">
    <property type="entry name" value="Hcy_S-methyltransferase"/>
</dbReference>
<dbReference type="GO" id="GO:0032259">
    <property type="term" value="P:methylation"/>
    <property type="evidence" value="ECO:0007669"/>
    <property type="project" value="UniProtKB-KW"/>
</dbReference>
<comment type="caution">
    <text evidence="8">The sequence shown here is derived from an EMBL/GenBank/DDBJ whole genome shotgun (WGS) entry which is preliminary data.</text>
</comment>
<evidence type="ECO:0000256" key="3">
    <source>
        <dbReference type="ARBA" id="ARBA00022723"/>
    </source>
</evidence>
<evidence type="ECO:0000259" key="7">
    <source>
        <dbReference type="PROSITE" id="PS50970"/>
    </source>
</evidence>
<dbReference type="Proteomes" id="UP000035722">
    <property type="component" value="Unassembled WGS sequence"/>
</dbReference>